<evidence type="ECO:0000256" key="1">
    <source>
        <dbReference type="SAM" id="Phobius"/>
    </source>
</evidence>
<dbReference type="Proteomes" id="UP000591948">
    <property type="component" value="Unassembled WGS sequence"/>
</dbReference>
<protein>
    <submittedName>
        <fullName evidence="2">Uncharacterized protein</fullName>
    </submittedName>
</protein>
<evidence type="ECO:0000313" key="2">
    <source>
        <dbReference type="EMBL" id="GFP28862.1"/>
    </source>
</evidence>
<dbReference type="AlphaFoldDB" id="A0A6V8P8B6"/>
<organism evidence="2 3">
    <name type="scientific">Candidatus Hakubella thermalkaliphila</name>
    <dbReference type="NCBI Taxonomy" id="2754717"/>
    <lineage>
        <taxon>Bacteria</taxon>
        <taxon>Bacillati</taxon>
        <taxon>Actinomycetota</taxon>
        <taxon>Actinomycetota incertae sedis</taxon>
        <taxon>Candidatus Hakubellales</taxon>
        <taxon>Candidatus Hakubellaceae</taxon>
        <taxon>Candidatus Hakubella</taxon>
    </lineage>
</organism>
<keyword evidence="1" id="KW-0472">Membrane</keyword>
<name>A0A6V8P8B6_9ACTN</name>
<feature type="transmembrane region" description="Helical" evidence="1">
    <location>
        <begin position="6"/>
        <end position="26"/>
    </location>
</feature>
<accession>A0A6V8P8B6</accession>
<keyword evidence="1" id="KW-1133">Transmembrane helix</keyword>
<sequence>MAKPYQYATLICIVLSILALLGIKIVKPASTNNTPGYYPKDVFHYDS</sequence>
<dbReference type="EMBL" id="BLRY01000464">
    <property type="protein sequence ID" value="GFP28862.1"/>
    <property type="molecule type" value="Genomic_DNA"/>
</dbReference>
<comment type="caution">
    <text evidence="2">The sequence shown here is derived from an EMBL/GenBank/DDBJ whole genome shotgun (WGS) entry which is preliminary data.</text>
</comment>
<evidence type="ECO:0000313" key="3">
    <source>
        <dbReference type="Proteomes" id="UP000591948"/>
    </source>
</evidence>
<gene>
    <name evidence="2" type="ORF">HKBW3S33_02278</name>
</gene>
<keyword evidence="1" id="KW-0812">Transmembrane</keyword>
<reference evidence="2 3" key="1">
    <citation type="journal article" date="2020" name="Front. Microbiol.">
        <title>Single-cell genomics of novel Actinobacteria with the Wood-Ljungdahl pathway discovered in a serpentinizing system.</title>
        <authorList>
            <person name="Merino N."/>
            <person name="Kawai M."/>
            <person name="Boyd E.S."/>
            <person name="Colman D.R."/>
            <person name="McGlynn S.E."/>
            <person name="Nealson K.H."/>
            <person name="Kurokawa K."/>
            <person name="Hongoh Y."/>
        </authorList>
    </citation>
    <scope>NUCLEOTIDE SEQUENCE [LARGE SCALE GENOMIC DNA]</scope>
    <source>
        <strain evidence="2 3">S33</strain>
    </source>
</reference>
<dbReference type="RefSeq" id="WP_176234086.1">
    <property type="nucleotide sequence ID" value="NZ_BLRY01000464.1"/>
</dbReference>
<proteinExistence type="predicted"/>
<keyword evidence="3" id="KW-1185">Reference proteome</keyword>